<feature type="domain" description="Ig-like" evidence="5">
    <location>
        <begin position="50"/>
        <end position="147"/>
    </location>
</feature>
<dbReference type="FunFam" id="2.60.40.10:FF:000032">
    <property type="entry name" value="palladin isoform X1"/>
    <property type="match status" value="1"/>
</dbReference>
<organism evidence="6 7">
    <name type="scientific">Heterorhabditis bacteriophora</name>
    <name type="common">Entomopathogenic nematode worm</name>
    <dbReference type="NCBI Taxonomy" id="37862"/>
    <lineage>
        <taxon>Eukaryota</taxon>
        <taxon>Metazoa</taxon>
        <taxon>Ecdysozoa</taxon>
        <taxon>Nematoda</taxon>
        <taxon>Chromadorea</taxon>
        <taxon>Rhabditida</taxon>
        <taxon>Rhabditina</taxon>
        <taxon>Rhabditomorpha</taxon>
        <taxon>Strongyloidea</taxon>
        <taxon>Heterorhabditidae</taxon>
        <taxon>Heterorhabditis</taxon>
    </lineage>
</organism>
<evidence type="ECO:0000256" key="1">
    <source>
        <dbReference type="ARBA" id="ARBA00022729"/>
    </source>
</evidence>
<dbReference type="InterPro" id="IPR013098">
    <property type="entry name" value="Ig_I-set"/>
</dbReference>
<dbReference type="PANTHER" id="PTHR45080">
    <property type="entry name" value="CONTACTIN 5"/>
    <property type="match status" value="1"/>
</dbReference>
<dbReference type="GO" id="GO:0005886">
    <property type="term" value="C:plasma membrane"/>
    <property type="evidence" value="ECO:0007669"/>
    <property type="project" value="TreeGrafter"/>
</dbReference>
<dbReference type="Gene3D" id="2.60.40.10">
    <property type="entry name" value="Immunoglobulins"/>
    <property type="match status" value="1"/>
</dbReference>
<dbReference type="InterPro" id="IPR003598">
    <property type="entry name" value="Ig_sub2"/>
</dbReference>
<evidence type="ECO:0000256" key="2">
    <source>
        <dbReference type="ARBA" id="ARBA00022737"/>
    </source>
</evidence>
<dbReference type="GO" id="GO:0008046">
    <property type="term" value="F:axon guidance receptor activity"/>
    <property type="evidence" value="ECO:0007669"/>
    <property type="project" value="TreeGrafter"/>
</dbReference>
<dbReference type="PROSITE" id="PS50835">
    <property type="entry name" value="IG_LIKE"/>
    <property type="match status" value="1"/>
</dbReference>
<evidence type="ECO:0000256" key="3">
    <source>
        <dbReference type="ARBA" id="ARBA00023157"/>
    </source>
</evidence>
<keyword evidence="6" id="KW-1185">Reference proteome</keyword>
<dbReference type="Proteomes" id="UP000095283">
    <property type="component" value="Unplaced"/>
</dbReference>
<dbReference type="GO" id="GO:0030424">
    <property type="term" value="C:axon"/>
    <property type="evidence" value="ECO:0007669"/>
    <property type="project" value="TreeGrafter"/>
</dbReference>
<keyword evidence="1" id="KW-0732">Signal</keyword>
<proteinExistence type="predicted"/>
<dbReference type="InterPro" id="IPR013783">
    <property type="entry name" value="Ig-like_fold"/>
</dbReference>
<dbReference type="SMART" id="SM00408">
    <property type="entry name" value="IGc2"/>
    <property type="match status" value="1"/>
</dbReference>
<dbReference type="PANTHER" id="PTHR45080:SF8">
    <property type="entry name" value="IG-LIKE DOMAIN-CONTAINING PROTEIN"/>
    <property type="match status" value="1"/>
</dbReference>
<evidence type="ECO:0000313" key="7">
    <source>
        <dbReference type="WBParaSite" id="Hba_10365"/>
    </source>
</evidence>
<dbReference type="SUPFAM" id="SSF48726">
    <property type="entry name" value="Immunoglobulin"/>
    <property type="match status" value="2"/>
</dbReference>
<protein>
    <submittedName>
        <fullName evidence="7">Ig-like domain-containing protein</fullName>
    </submittedName>
</protein>
<evidence type="ECO:0000259" key="5">
    <source>
        <dbReference type="PROSITE" id="PS50835"/>
    </source>
</evidence>
<dbReference type="InterPro" id="IPR050958">
    <property type="entry name" value="Cell_Adh-Cytoskel_Orgn"/>
</dbReference>
<reference evidence="7" key="1">
    <citation type="submission" date="2016-11" db="UniProtKB">
        <authorList>
            <consortium name="WormBaseParasite"/>
        </authorList>
    </citation>
    <scope>IDENTIFICATION</scope>
</reference>
<dbReference type="SMART" id="SM00409">
    <property type="entry name" value="IG"/>
    <property type="match status" value="1"/>
</dbReference>
<evidence type="ECO:0000256" key="4">
    <source>
        <dbReference type="ARBA" id="ARBA00023319"/>
    </source>
</evidence>
<dbReference type="AlphaFoldDB" id="A0A1I7WYV6"/>
<dbReference type="Pfam" id="PF07679">
    <property type="entry name" value="I-set"/>
    <property type="match status" value="1"/>
</dbReference>
<sequence>MFMISLVPMDSGLYTVKAKNIHGETTNFCQLKVIPKRQPPPTPPKPTSRPSSVVVRAPIIQPPLTNTVWQEGETVTMQVHTQGEPRPRVEWKFNEQPLQTTKDIKIEEQSDGWSRVIINHVSPIHAGMYTVTAENEGGIAKTGATLHIQPSVTSTAIEHMYEEDSYEKIMRPVQRKEETTSRTIMQVMSI</sequence>
<name>A0A1I7WYV6_HETBA</name>
<accession>A0A1I7WYV6</accession>
<dbReference type="WBParaSite" id="Hba_10365">
    <property type="protein sequence ID" value="Hba_10365"/>
    <property type="gene ID" value="Hba_10365"/>
</dbReference>
<keyword evidence="2" id="KW-0677">Repeat</keyword>
<dbReference type="InterPro" id="IPR036179">
    <property type="entry name" value="Ig-like_dom_sf"/>
</dbReference>
<dbReference type="GO" id="GO:0007156">
    <property type="term" value="P:homophilic cell adhesion via plasma membrane adhesion molecules"/>
    <property type="evidence" value="ECO:0007669"/>
    <property type="project" value="TreeGrafter"/>
</dbReference>
<evidence type="ECO:0000313" key="6">
    <source>
        <dbReference type="Proteomes" id="UP000095283"/>
    </source>
</evidence>
<keyword evidence="3" id="KW-1015">Disulfide bond</keyword>
<dbReference type="InterPro" id="IPR003599">
    <property type="entry name" value="Ig_sub"/>
</dbReference>
<dbReference type="GO" id="GO:0050808">
    <property type="term" value="P:synapse organization"/>
    <property type="evidence" value="ECO:0007669"/>
    <property type="project" value="TreeGrafter"/>
</dbReference>
<keyword evidence="4" id="KW-0393">Immunoglobulin domain</keyword>
<dbReference type="GO" id="GO:0043025">
    <property type="term" value="C:neuronal cell body"/>
    <property type="evidence" value="ECO:0007669"/>
    <property type="project" value="TreeGrafter"/>
</dbReference>
<dbReference type="InterPro" id="IPR007110">
    <property type="entry name" value="Ig-like_dom"/>
</dbReference>